<evidence type="ECO:0000313" key="1">
    <source>
        <dbReference type="EMBL" id="MDT7842916.1"/>
    </source>
</evidence>
<accession>A0ABU3LUK7</accession>
<dbReference type="EMBL" id="JAVTLL010000012">
    <property type="protein sequence ID" value="MDT7842916.1"/>
    <property type="molecule type" value="Genomic_DNA"/>
</dbReference>
<reference evidence="2" key="1">
    <citation type="submission" date="2023-07" db="EMBL/GenBank/DDBJ databases">
        <title>Draft genome sequence of the endophytic actinobacterium Streptomyces justiciae WPN32, a potential antibiotic producer.</title>
        <authorList>
            <person name="Yasawong M."/>
            <person name="Pana W."/>
            <person name="Ganta P."/>
            <person name="Santapan N."/>
            <person name="Songngamsuk T."/>
            <person name="Phatcharaharikarn M."/>
            <person name="Kerdtoob S."/>
            <person name="Nantapong N."/>
        </authorList>
    </citation>
    <scope>NUCLEOTIDE SEQUENCE [LARGE SCALE GENOMIC DNA]</scope>
    <source>
        <strain evidence="2">WPN32</strain>
    </source>
</reference>
<evidence type="ECO:0000313" key="2">
    <source>
        <dbReference type="Proteomes" id="UP001257948"/>
    </source>
</evidence>
<protein>
    <submittedName>
        <fullName evidence="1">Uncharacterized protein</fullName>
    </submittedName>
</protein>
<name>A0ABU3LUK7_9ACTN</name>
<sequence>MNSSARFVGNFVGRVLDEFEKLAISISALRDTPLTIGVFGHESRVHGVGLQDAGGLFENGLDHRRGRRQHCFCAPGLSWFDEIVSDGPAAGWAQPARTCETWIHGVTWLVRT</sequence>
<dbReference type="Proteomes" id="UP001257948">
    <property type="component" value="Unassembled WGS sequence"/>
</dbReference>
<keyword evidence="2" id="KW-1185">Reference proteome</keyword>
<organism evidence="1 2">
    <name type="scientific">Streptomyces justiciae</name>
    <dbReference type="NCBI Taxonomy" id="2780140"/>
    <lineage>
        <taxon>Bacteria</taxon>
        <taxon>Bacillati</taxon>
        <taxon>Actinomycetota</taxon>
        <taxon>Actinomycetes</taxon>
        <taxon>Kitasatosporales</taxon>
        <taxon>Streptomycetaceae</taxon>
        <taxon>Streptomyces</taxon>
    </lineage>
</organism>
<comment type="caution">
    <text evidence="1">The sequence shown here is derived from an EMBL/GenBank/DDBJ whole genome shotgun (WGS) entry which is preliminary data.</text>
</comment>
<gene>
    <name evidence="1" type="ORF">RQC66_19520</name>
</gene>
<proteinExistence type="predicted"/>